<comment type="caution">
    <text evidence="2">The sequence shown here is derived from an EMBL/GenBank/DDBJ whole genome shotgun (WGS) entry which is preliminary data.</text>
</comment>
<feature type="domain" description="DUF3298" evidence="1">
    <location>
        <begin position="14"/>
        <end position="56"/>
    </location>
</feature>
<gene>
    <name evidence="2" type="ORF">SDC9_189385</name>
</gene>
<evidence type="ECO:0000259" key="1">
    <source>
        <dbReference type="Pfam" id="PF11738"/>
    </source>
</evidence>
<accession>A0A645HSK7</accession>
<dbReference type="Pfam" id="PF11738">
    <property type="entry name" value="DUF3298"/>
    <property type="match status" value="1"/>
</dbReference>
<evidence type="ECO:0000313" key="2">
    <source>
        <dbReference type="EMBL" id="MPN41830.1"/>
    </source>
</evidence>
<dbReference type="InterPro" id="IPR021729">
    <property type="entry name" value="DUF3298"/>
</dbReference>
<reference evidence="2" key="1">
    <citation type="submission" date="2019-08" db="EMBL/GenBank/DDBJ databases">
        <authorList>
            <person name="Kucharzyk K."/>
            <person name="Murdoch R.W."/>
            <person name="Higgins S."/>
            <person name="Loffler F."/>
        </authorList>
    </citation>
    <scope>NUCLEOTIDE SEQUENCE</scope>
</reference>
<dbReference type="Gene3D" id="3.90.640.20">
    <property type="entry name" value="Heat-shock cognate protein, ATPase"/>
    <property type="match status" value="1"/>
</dbReference>
<dbReference type="AlphaFoldDB" id="A0A645HSK7"/>
<dbReference type="InterPro" id="IPR037126">
    <property type="entry name" value="PdaC/RsiV-like_sf"/>
</dbReference>
<name>A0A645HSK7_9ZZZZ</name>
<organism evidence="2">
    <name type="scientific">bioreactor metagenome</name>
    <dbReference type="NCBI Taxonomy" id="1076179"/>
    <lineage>
        <taxon>unclassified sequences</taxon>
        <taxon>metagenomes</taxon>
        <taxon>ecological metagenomes</taxon>
    </lineage>
</organism>
<sequence>MIKEDPQYEFIFPHSFKGIDKNQDFYIDNKNLYIYYHPGEIAPKAAGFVAFTIPFKTIEKVMNKDGELYKLLNS</sequence>
<protein>
    <recommendedName>
        <fullName evidence="1">DUF3298 domain-containing protein</fullName>
    </recommendedName>
</protein>
<dbReference type="EMBL" id="VSSQ01099132">
    <property type="protein sequence ID" value="MPN41830.1"/>
    <property type="molecule type" value="Genomic_DNA"/>
</dbReference>
<proteinExistence type="predicted"/>